<evidence type="ECO:0000256" key="2">
    <source>
        <dbReference type="ARBA" id="ARBA00022679"/>
    </source>
</evidence>
<evidence type="ECO:0000313" key="8">
    <source>
        <dbReference type="EMBL" id="MBB4012929.1"/>
    </source>
</evidence>
<feature type="binding site" evidence="5">
    <location>
        <begin position="116"/>
        <end position="120"/>
    </location>
    <ligand>
        <name>S-adenosyl-L-methionine</name>
        <dbReference type="ChEBI" id="CHEBI:59789"/>
    </ligand>
</feature>
<feature type="domain" description="Release factor glutamine methyltransferase N-terminal" evidence="7">
    <location>
        <begin position="11"/>
        <end position="72"/>
    </location>
</feature>
<dbReference type="InterPro" id="IPR002052">
    <property type="entry name" value="DNA_methylase_N6_adenine_CS"/>
</dbReference>
<dbReference type="GO" id="GO:0032259">
    <property type="term" value="P:methylation"/>
    <property type="evidence" value="ECO:0007669"/>
    <property type="project" value="UniProtKB-KW"/>
</dbReference>
<dbReference type="GO" id="GO:0102559">
    <property type="term" value="F:peptide chain release factor N(5)-glutamine methyltransferase activity"/>
    <property type="evidence" value="ECO:0007669"/>
    <property type="project" value="UniProtKB-EC"/>
</dbReference>
<feature type="binding site" evidence="5">
    <location>
        <begin position="181"/>
        <end position="184"/>
    </location>
    <ligand>
        <name>substrate</name>
    </ligand>
</feature>
<accession>A0A840BN43</accession>
<evidence type="ECO:0000259" key="7">
    <source>
        <dbReference type="Pfam" id="PF17827"/>
    </source>
</evidence>
<comment type="similarity">
    <text evidence="5">Belongs to the protein N5-glutamine methyltransferase family. PrmC subfamily.</text>
</comment>
<dbReference type="EC" id="2.1.1.297" evidence="5"/>
<dbReference type="NCBIfam" id="TIGR00536">
    <property type="entry name" value="hemK_fam"/>
    <property type="match status" value="1"/>
</dbReference>
<dbReference type="SUPFAM" id="SSF53335">
    <property type="entry name" value="S-adenosyl-L-methionine-dependent methyltransferases"/>
    <property type="match status" value="1"/>
</dbReference>
<dbReference type="AlphaFoldDB" id="A0A840BN43"/>
<dbReference type="Pfam" id="PF17827">
    <property type="entry name" value="PrmC_N"/>
    <property type="match status" value="1"/>
</dbReference>
<dbReference type="HAMAP" id="MF_02126">
    <property type="entry name" value="RF_methyltr_PrmC"/>
    <property type="match status" value="1"/>
</dbReference>
<proteinExistence type="inferred from homology"/>
<dbReference type="CDD" id="cd02440">
    <property type="entry name" value="AdoMet_MTases"/>
    <property type="match status" value="1"/>
</dbReference>
<comment type="function">
    <text evidence="5">Methylates the class 1 translation termination release factors RF1/PrfA and RF2/PrfB on the glutamine residue of the universally conserved GGQ motif.</text>
</comment>
<dbReference type="EMBL" id="JACIET010000001">
    <property type="protein sequence ID" value="MBB4012929.1"/>
    <property type="molecule type" value="Genomic_DNA"/>
</dbReference>
<feature type="binding site" evidence="5">
    <location>
        <position position="139"/>
    </location>
    <ligand>
        <name>S-adenosyl-L-methionine</name>
        <dbReference type="ChEBI" id="CHEBI:59789"/>
    </ligand>
</feature>
<dbReference type="InterPro" id="IPR007848">
    <property type="entry name" value="Small_mtfrase_dom"/>
</dbReference>
<dbReference type="InterPro" id="IPR029063">
    <property type="entry name" value="SAM-dependent_MTases_sf"/>
</dbReference>
<keyword evidence="9" id="KW-1185">Reference proteome</keyword>
<dbReference type="GO" id="GO:0003676">
    <property type="term" value="F:nucleic acid binding"/>
    <property type="evidence" value="ECO:0007669"/>
    <property type="project" value="InterPro"/>
</dbReference>
<evidence type="ECO:0000313" key="9">
    <source>
        <dbReference type="Proteomes" id="UP000561045"/>
    </source>
</evidence>
<comment type="catalytic activity">
    <reaction evidence="4 5">
        <text>L-glutaminyl-[peptide chain release factor] + S-adenosyl-L-methionine = N(5)-methyl-L-glutaminyl-[peptide chain release factor] + S-adenosyl-L-homocysteine + H(+)</text>
        <dbReference type="Rhea" id="RHEA:42896"/>
        <dbReference type="Rhea" id="RHEA-COMP:10271"/>
        <dbReference type="Rhea" id="RHEA-COMP:10272"/>
        <dbReference type="ChEBI" id="CHEBI:15378"/>
        <dbReference type="ChEBI" id="CHEBI:30011"/>
        <dbReference type="ChEBI" id="CHEBI:57856"/>
        <dbReference type="ChEBI" id="CHEBI:59789"/>
        <dbReference type="ChEBI" id="CHEBI:61891"/>
        <dbReference type="EC" id="2.1.1.297"/>
    </reaction>
</comment>
<keyword evidence="3 5" id="KW-0949">S-adenosyl-L-methionine</keyword>
<feature type="domain" description="Methyltransferase small" evidence="6">
    <location>
        <begin position="94"/>
        <end position="189"/>
    </location>
</feature>
<protein>
    <recommendedName>
        <fullName evidence="5">Release factor glutamine methyltransferase</fullName>
        <shortName evidence="5">RF MTase</shortName>
        <ecNumber evidence="5">2.1.1.297</ecNumber>
    </recommendedName>
    <alternativeName>
        <fullName evidence="5">N5-glutamine methyltransferase PrmC</fullName>
    </alternativeName>
    <alternativeName>
        <fullName evidence="5">Protein-(glutamine-N5) MTase PrmC</fullName>
    </alternativeName>
    <alternativeName>
        <fullName evidence="5">Protein-glutamine N-methyltransferase PrmC</fullName>
    </alternativeName>
</protein>
<feature type="binding site" evidence="5">
    <location>
        <position position="166"/>
    </location>
    <ligand>
        <name>S-adenosyl-L-methionine</name>
        <dbReference type="ChEBI" id="CHEBI:59789"/>
    </ligand>
</feature>
<comment type="caution">
    <text evidence="8">The sequence shown here is derived from an EMBL/GenBank/DDBJ whole genome shotgun (WGS) entry which is preliminary data.</text>
</comment>
<reference evidence="8 9" key="1">
    <citation type="submission" date="2020-08" db="EMBL/GenBank/DDBJ databases">
        <title>Genomic Encyclopedia of Type Strains, Phase IV (KMG-IV): sequencing the most valuable type-strain genomes for metagenomic binning, comparative biology and taxonomic classification.</title>
        <authorList>
            <person name="Goeker M."/>
        </authorList>
    </citation>
    <scope>NUCLEOTIDE SEQUENCE [LARGE SCALE GENOMIC DNA]</scope>
    <source>
        <strain evidence="8 9">DSM 106739</strain>
    </source>
</reference>
<dbReference type="RefSeq" id="WP_183634693.1">
    <property type="nucleotide sequence ID" value="NZ_BAABLE010000011.1"/>
</dbReference>
<organism evidence="8 9">
    <name type="scientific">Niveibacterium umoris</name>
    <dbReference type="NCBI Taxonomy" id="1193620"/>
    <lineage>
        <taxon>Bacteria</taxon>
        <taxon>Pseudomonadati</taxon>
        <taxon>Pseudomonadota</taxon>
        <taxon>Betaproteobacteria</taxon>
        <taxon>Rhodocyclales</taxon>
        <taxon>Rhodocyclaceae</taxon>
        <taxon>Niveibacterium</taxon>
    </lineage>
</organism>
<dbReference type="NCBIfam" id="TIGR03534">
    <property type="entry name" value="RF_mod_PrmC"/>
    <property type="match status" value="1"/>
</dbReference>
<dbReference type="FunFam" id="3.40.50.150:FF:000053">
    <property type="entry name" value="Release factor glutamine methyltransferase"/>
    <property type="match status" value="1"/>
</dbReference>
<dbReference type="PROSITE" id="PS00092">
    <property type="entry name" value="N6_MTASE"/>
    <property type="match status" value="1"/>
</dbReference>
<keyword evidence="1 5" id="KW-0489">Methyltransferase</keyword>
<name>A0A840BN43_9RHOO</name>
<sequence length="274" mass="28538">MSLPRTFGDALALARGQVPASEARLLLREASGASAAAIVGFPERALAPDAAARFTAWIARRAAGEPVAYILGEREFYGRRFAVSPDVLIPRPETELLVEQALARIPDGTADVLDLGTGSGAIAITLALEAPQARVTAVDISPAALAVARSNAEQLGGQVRWREGSWFSGVAGERFDLVVSNPPYVASEDPHLLAGDVRFEPRGALASGPEGLDDIRAIAGAAPDALNAGGWLLLEHGYDQGDAARAILISAGFVEVATAQDLAGLDRVSFGRLP</sequence>
<dbReference type="InterPro" id="IPR050320">
    <property type="entry name" value="N5-glutamine_MTase"/>
</dbReference>
<dbReference type="PANTHER" id="PTHR18895:SF74">
    <property type="entry name" value="MTRF1L RELEASE FACTOR GLUTAMINE METHYLTRANSFERASE"/>
    <property type="match status" value="1"/>
</dbReference>
<evidence type="ECO:0000256" key="5">
    <source>
        <dbReference type="HAMAP-Rule" id="MF_02126"/>
    </source>
</evidence>
<gene>
    <name evidence="5" type="primary">prmC</name>
    <name evidence="8" type="ORF">GGR36_002237</name>
</gene>
<evidence type="ECO:0000256" key="4">
    <source>
        <dbReference type="ARBA" id="ARBA00048391"/>
    </source>
</evidence>
<dbReference type="Gene3D" id="3.40.50.150">
    <property type="entry name" value="Vaccinia Virus protein VP39"/>
    <property type="match status" value="1"/>
</dbReference>
<dbReference type="Pfam" id="PF05175">
    <property type="entry name" value="MTS"/>
    <property type="match status" value="1"/>
</dbReference>
<feature type="binding site" evidence="5">
    <location>
        <position position="181"/>
    </location>
    <ligand>
        <name>S-adenosyl-L-methionine</name>
        <dbReference type="ChEBI" id="CHEBI:59789"/>
    </ligand>
</feature>
<dbReference type="Gene3D" id="1.10.8.10">
    <property type="entry name" value="DNA helicase RuvA subunit, C-terminal domain"/>
    <property type="match status" value="1"/>
</dbReference>
<evidence type="ECO:0000256" key="1">
    <source>
        <dbReference type="ARBA" id="ARBA00022603"/>
    </source>
</evidence>
<dbReference type="InterPro" id="IPR004556">
    <property type="entry name" value="HemK-like"/>
</dbReference>
<evidence type="ECO:0000259" key="6">
    <source>
        <dbReference type="Pfam" id="PF05175"/>
    </source>
</evidence>
<evidence type="ECO:0000256" key="3">
    <source>
        <dbReference type="ARBA" id="ARBA00022691"/>
    </source>
</evidence>
<dbReference type="InterPro" id="IPR040758">
    <property type="entry name" value="PrmC_N"/>
</dbReference>
<dbReference type="PANTHER" id="PTHR18895">
    <property type="entry name" value="HEMK METHYLTRANSFERASE"/>
    <property type="match status" value="1"/>
</dbReference>
<keyword evidence="2 5" id="KW-0808">Transferase</keyword>
<dbReference type="Proteomes" id="UP000561045">
    <property type="component" value="Unassembled WGS sequence"/>
</dbReference>
<dbReference type="InterPro" id="IPR019874">
    <property type="entry name" value="RF_methyltr_PrmC"/>
</dbReference>